<dbReference type="EMBL" id="KZ819304">
    <property type="protein sequence ID" value="PWN95539.1"/>
    <property type="molecule type" value="Genomic_DNA"/>
</dbReference>
<keyword evidence="3" id="KW-1185">Reference proteome</keyword>
<evidence type="ECO:0000313" key="3">
    <source>
        <dbReference type="Proteomes" id="UP000245946"/>
    </source>
</evidence>
<evidence type="ECO:0000313" key="2">
    <source>
        <dbReference type="EMBL" id="PWN95539.1"/>
    </source>
</evidence>
<proteinExistence type="predicted"/>
<protein>
    <recommendedName>
        <fullName evidence="1">Pre-rRNA-processing protein Ipi1 N-terminal domain-containing protein</fullName>
    </recommendedName>
</protein>
<accession>A0A316Z1V5</accession>
<sequence>MSHIYPDVRLDALRTLDVLLAAAPRAVAHGWDAHDTGAARVMAGYRDLLGLAQSANSTVASDLSAAAKVRLLSSLRSFVEAAASSARSDEAPKEDEAALRCPTWFFRPAFNSASVYDAFASAFTRASTPTLQLGQVPALLDATLAKPAGEGAWSNSDMQSSLSALQSSLAPAASASSSSSRASSKQTYASLFSSLAPLLLSSFLDSAPEAFSPSRDIAASSSGRTAAIPPLPLAAELCCVIVELTLVLWRAMGRCSQSGTGSGVEEEQAWRHLDSLLSKIDGYFPFSAFSSSSSSATNAGTSAPHPALAASDRRYAELSALHALHAPRAAGRSSKSLRGQQARLEQVQRHMRALLVDASSARFDWSAPLDSTSAPPPPPAATGSAVALEAAALVDLMPSLWLLLSQPRAECGEAEAEQSPQAVYADLLELWRTSRGETKRLTTHLLAFLSFAHTFPSYTSVFVPRPTALRRWIGMLPRHLWELGSKSPDASFVVLEVLRLYAVRCSSDELASPLEEGLRRAASAVGAVAAQ</sequence>
<dbReference type="GeneID" id="37271955"/>
<dbReference type="RefSeq" id="XP_025595818.1">
    <property type="nucleotide sequence ID" value="XM_025744411.1"/>
</dbReference>
<dbReference type="AlphaFoldDB" id="A0A316Z1V5"/>
<reference evidence="2 3" key="1">
    <citation type="journal article" date="2018" name="Mol. Biol. Evol.">
        <title>Broad Genomic Sampling Reveals a Smut Pathogenic Ancestry of the Fungal Clade Ustilaginomycotina.</title>
        <authorList>
            <person name="Kijpornyongpan T."/>
            <person name="Mondo S.J."/>
            <person name="Barry K."/>
            <person name="Sandor L."/>
            <person name="Lee J."/>
            <person name="Lipzen A."/>
            <person name="Pangilinan J."/>
            <person name="LaButti K."/>
            <person name="Hainaut M."/>
            <person name="Henrissat B."/>
            <person name="Grigoriev I.V."/>
            <person name="Spatafora J.W."/>
            <person name="Aime M.C."/>
        </authorList>
    </citation>
    <scope>NUCLEOTIDE SEQUENCE [LARGE SCALE GENOMIC DNA]</scope>
    <source>
        <strain evidence="2 3">MCA 4186</strain>
    </source>
</reference>
<dbReference type="Pfam" id="PF12333">
    <property type="entry name" value="Ipi1_N"/>
    <property type="match status" value="1"/>
</dbReference>
<dbReference type="InterPro" id="IPR024679">
    <property type="entry name" value="Ipi1_N"/>
</dbReference>
<evidence type="ECO:0000259" key="1">
    <source>
        <dbReference type="Pfam" id="PF12333"/>
    </source>
</evidence>
<feature type="domain" description="Pre-rRNA-processing protein Ipi1 N-terminal" evidence="1">
    <location>
        <begin position="1"/>
        <end position="78"/>
    </location>
</feature>
<organism evidence="2 3">
    <name type="scientific">Tilletiopsis washingtonensis</name>
    <dbReference type="NCBI Taxonomy" id="58919"/>
    <lineage>
        <taxon>Eukaryota</taxon>
        <taxon>Fungi</taxon>
        <taxon>Dikarya</taxon>
        <taxon>Basidiomycota</taxon>
        <taxon>Ustilaginomycotina</taxon>
        <taxon>Exobasidiomycetes</taxon>
        <taxon>Entylomatales</taxon>
        <taxon>Entylomatales incertae sedis</taxon>
        <taxon>Tilletiopsis</taxon>
    </lineage>
</organism>
<name>A0A316Z1V5_9BASI</name>
<dbReference type="STRING" id="58919.A0A316Z1V5"/>
<dbReference type="Proteomes" id="UP000245946">
    <property type="component" value="Unassembled WGS sequence"/>
</dbReference>
<dbReference type="OrthoDB" id="361362at2759"/>
<gene>
    <name evidence="2" type="ORF">FA09DRAFT_341183</name>
</gene>